<dbReference type="GO" id="GO:0046920">
    <property type="term" value="F:alpha-(1-&gt;3)-fucosyltransferase activity"/>
    <property type="evidence" value="ECO:0007669"/>
    <property type="project" value="TreeGrafter"/>
</dbReference>
<organism evidence="14 15">
    <name type="scientific">Ridgeia piscesae</name>
    <name type="common">Tubeworm</name>
    <dbReference type="NCBI Taxonomy" id="27915"/>
    <lineage>
        <taxon>Eukaryota</taxon>
        <taxon>Metazoa</taxon>
        <taxon>Spiralia</taxon>
        <taxon>Lophotrochozoa</taxon>
        <taxon>Annelida</taxon>
        <taxon>Polychaeta</taxon>
        <taxon>Sedentaria</taxon>
        <taxon>Canalipalpata</taxon>
        <taxon>Sabellida</taxon>
        <taxon>Siboglinidae</taxon>
        <taxon>Ridgeia</taxon>
    </lineage>
</organism>
<accession>A0AAD9PC16</accession>
<keyword evidence="9" id="KW-0325">Glycoprotein</keyword>
<dbReference type="Proteomes" id="UP001209878">
    <property type="component" value="Unassembled WGS sequence"/>
</dbReference>
<evidence type="ECO:0000256" key="11">
    <source>
        <dbReference type="RuleBase" id="RU003832"/>
    </source>
</evidence>
<sequence>MKFAQSIPQTDPSDKSSSWVSIEDDRYSKNIDNPIKDIPIILWWTGRLSMVTGISEVTCPNAICYSTKNRSYIDDPRTRGFYFYGSDLKPEDLPLPRQPHHEWALLHEESPFNNYMLNHGVMISLFNHTATFRRESDYPLTTQNIPTLDYLTKQKPVPVAKKNLLRKEQGLATIVYVQSNCKPPSDRDDYIRELMKYIDIDCYGKCLNNKKMPEELNDPVESLGTEKFYNFLGRYKFHLAFENSICNDYMTEKLFRPLHVGSVPIYKGSPLARNWMPDKRSIIMIDDFETPQKLAKFIKYLDSNDTEYENYLQFKTSTGVTNKFLLDHMLNRPWGVNDFEKLDMITGFECHVCHKLTERYTVEKQHKVDSSVPLLPPKTADISHLHCPQPRPAIAHTKLFNLFYRWHGEHWIQEYWDGFDKARAVKAMLERGEKRSDMFEAYLEEIYMKNNY</sequence>
<evidence type="ECO:0000313" key="15">
    <source>
        <dbReference type="Proteomes" id="UP001209878"/>
    </source>
</evidence>
<dbReference type="InterPro" id="IPR001503">
    <property type="entry name" value="Glyco_trans_10"/>
</dbReference>
<dbReference type="PANTHER" id="PTHR11929:SF198">
    <property type="entry name" value="ALPHA-(1,3)-FUCOSYLTRANSFERASE 11"/>
    <property type="match status" value="1"/>
</dbReference>
<dbReference type="Pfam" id="PF17039">
    <property type="entry name" value="Glyco_tran_10_N"/>
    <property type="match status" value="1"/>
</dbReference>
<reference evidence="14" key="1">
    <citation type="journal article" date="2023" name="Mol. Biol. Evol.">
        <title>Third-Generation Sequencing Reveals the Adaptive Role of the Epigenome in Three Deep-Sea Polychaetes.</title>
        <authorList>
            <person name="Perez M."/>
            <person name="Aroh O."/>
            <person name="Sun Y."/>
            <person name="Lan Y."/>
            <person name="Juniper S.K."/>
            <person name="Young C.R."/>
            <person name="Angers B."/>
            <person name="Qian P.Y."/>
        </authorList>
    </citation>
    <scope>NUCLEOTIDE SEQUENCE</scope>
    <source>
        <strain evidence="14">R07B-5</strain>
    </source>
</reference>
<name>A0AAD9PC16_RIDPI</name>
<dbReference type="FunFam" id="3.40.50.11660:FF:000002">
    <property type="entry name" value="Alpha-(1,3)-fucosyltransferase"/>
    <property type="match status" value="1"/>
</dbReference>
<comment type="pathway">
    <text evidence="1">Protein modification; protein glycosylation.</text>
</comment>
<feature type="domain" description="Fucosyltransferase C-terminal" evidence="12">
    <location>
        <begin position="173"/>
        <end position="362"/>
    </location>
</feature>
<evidence type="ECO:0000256" key="8">
    <source>
        <dbReference type="ARBA" id="ARBA00023136"/>
    </source>
</evidence>
<protein>
    <recommendedName>
        <fullName evidence="11">Fucosyltransferase</fullName>
        <ecNumber evidence="11">2.4.1.-</ecNumber>
    </recommendedName>
</protein>
<dbReference type="PANTHER" id="PTHR11929">
    <property type="entry name" value="ALPHA- 1,3 -FUCOSYLTRANSFERASE"/>
    <property type="match status" value="1"/>
</dbReference>
<comment type="similarity">
    <text evidence="2 11">Belongs to the glycosyltransferase 10 family.</text>
</comment>
<evidence type="ECO:0000256" key="5">
    <source>
        <dbReference type="ARBA" id="ARBA00022692"/>
    </source>
</evidence>
<keyword evidence="8" id="KW-0472">Membrane</keyword>
<keyword evidence="6" id="KW-0735">Signal-anchor</keyword>
<dbReference type="InterPro" id="IPR031481">
    <property type="entry name" value="Glyco_tran_10_N"/>
</dbReference>
<keyword evidence="5 11" id="KW-0812">Transmembrane</keyword>
<feature type="domain" description="Fucosyltransferase N-terminal" evidence="13">
    <location>
        <begin position="39"/>
        <end position="138"/>
    </location>
</feature>
<keyword evidence="4 11" id="KW-0808">Transferase</keyword>
<evidence type="ECO:0000256" key="3">
    <source>
        <dbReference type="ARBA" id="ARBA00022676"/>
    </source>
</evidence>
<evidence type="ECO:0000313" key="14">
    <source>
        <dbReference type="EMBL" id="KAK2192005.1"/>
    </source>
</evidence>
<dbReference type="Pfam" id="PF00852">
    <property type="entry name" value="Glyco_transf_10"/>
    <property type="match status" value="1"/>
</dbReference>
<evidence type="ECO:0000256" key="1">
    <source>
        <dbReference type="ARBA" id="ARBA00004922"/>
    </source>
</evidence>
<comment type="subcellular location">
    <subcellularLocation>
        <location evidence="10">Endomembrane system</location>
        <topology evidence="10">Single-pass type II membrane protein</topology>
    </subcellularLocation>
    <subcellularLocation>
        <location evidence="11">Golgi apparatus</location>
        <location evidence="11">Golgi stack membrane</location>
        <topology evidence="11">Single-pass type II membrane protein</topology>
    </subcellularLocation>
</comment>
<dbReference type="InterPro" id="IPR055270">
    <property type="entry name" value="Glyco_tran_10_C"/>
</dbReference>
<keyword evidence="7" id="KW-1133">Transmembrane helix</keyword>
<evidence type="ECO:0000256" key="9">
    <source>
        <dbReference type="ARBA" id="ARBA00023180"/>
    </source>
</evidence>
<evidence type="ECO:0000256" key="6">
    <source>
        <dbReference type="ARBA" id="ARBA00022968"/>
    </source>
</evidence>
<evidence type="ECO:0000256" key="2">
    <source>
        <dbReference type="ARBA" id="ARBA00008919"/>
    </source>
</evidence>
<evidence type="ECO:0000259" key="13">
    <source>
        <dbReference type="Pfam" id="PF17039"/>
    </source>
</evidence>
<dbReference type="AlphaFoldDB" id="A0AAD9PC16"/>
<dbReference type="Gene3D" id="3.40.50.11660">
    <property type="entry name" value="Glycosyl transferase family 10, C-terminal domain"/>
    <property type="match status" value="1"/>
</dbReference>
<proteinExistence type="inferred from homology"/>
<evidence type="ECO:0000256" key="4">
    <source>
        <dbReference type="ARBA" id="ARBA00022679"/>
    </source>
</evidence>
<keyword evidence="11" id="KW-0333">Golgi apparatus</keyword>
<evidence type="ECO:0000256" key="7">
    <source>
        <dbReference type="ARBA" id="ARBA00022989"/>
    </source>
</evidence>
<comment type="caution">
    <text evidence="14">The sequence shown here is derived from an EMBL/GenBank/DDBJ whole genome shotgun (WGS) entry which is preliminary data.</text>
</comment>
<dbReference type="GO" id="GO:0032580">
    <property type="term" value="C:Golgi cisterna membrane"/>
    <property type="evidence" value="ECO:0007669"/>
    <property type="project" value="UniProtKB-SubCell"/>
</dbReference>
<dbReference type="EMBL" id="JAODUO010000041">
    <property type="protein sequence ID" value="KAK2192005.1"/>
    <property type="molecule type" value="Genomic_DNA"/>
</dbReference>
<keyword evidence="3 11" id="KW-0328">Glycosyltransferase</keyword>
<evidence type="ECO:0000256" key="10">
    <source>
        <dbReference type="ARBA" id="ARBA00060399"/>
    </source>
</evidence>
<keyword evidence="15" id="KW-1185">Reference proteome</keyword>
<evidence type="ECO:0000259" key="12">
    <source>
        <dbReference type="Pfam" id="PF00852"/>
    </source>
</evidence>
<gene>
    <name evidence="14" type="ORF">NP493_41g05039</name>
</gene>
<dbReference type="SUPFAM" id="SSF53756">
    <property type="entry name" value="UDP-Glycosyltransferase/glycogen phosphorylase"/>
    <property type="match status" value="1"/>
</dbReference>
<dbReference type="InterPro" id="IPR038577">
    <property type="entry name" value="GT10-like_C_sf"/>
</dbReference>
<dbReference type="EC" id="2.4.1.-" evidence="11"/>